<dbReference type="RefSeq" id="WP_110897722.1">
    <property type="nucleotide sequence ID" value="NZ_CP054614.1"/>
</dbReference>
<dbReference type="EMBL" id="CP054614">
    <property type="protein sequence ID" value="QKS59093.1"/>
    <property type="molecule type" value="Genomic_DNA"/>
</dbReference>
<evidence type="ECO:0000313" key="2">
    <source>
        <dbReference type="EMBL" id="QKS59093.1"/>
    </source>
</evidence>
<sequence>MYQSKYVQAAINAVAYIHSKEILNPVDAWYQATGKLFGEGSWGQKKGCPRAAFLGLCEDGYVRGVNRGKYNRKEYSLNKQYAVNTVNLFLENSSKVHEDSKTLWLTVTEGKKIKSNYQVDIVKGLWLNDLILQKELNENGNGKRI</sequence>
<dbReference type="EMBL" id="QJSW01000011">
    <property type="protein sequence ID" value="PYE47802.1"/>
    <property type="molecule type" value="Genomic_DNA"/>
</dbReference>
<proteinExistence type="predicted"/>
<name>A0A2V4VSU7_PAEBA</name>
<protein>
    <submittedName>
        <fullName evidence="1">Uncharacterized protein</fullName>
    </submittedName>
</protein>
<dbReference type="Proteomes" id="UP000247790">
    <property type="component" value="Unassembled WGS sequence"/>
</dbReference>
<evidence type="ECO:0000313" key="3">
    <source>
        <dbReference type="Proteomes" id="UP000247790"/>
    </source>
</evidence>
<evidence type="ECO:0000313" key="4">
    <source>
        <dbReference type="Proteomes" id="UP000509327"/>
    </source>
</evidence>
<evidence type="ECO:0000313" key="1">
    <source>
        <dbReference type="EMBL" id="PYE47802.1"/>
    </source>
</evidence>
<dbReference type="Pfam" id="PF22399">
    <property type="entry name" value="DUF6979"/>
    <property type="match status" value="1"/>
</dbReference>
<dbReference type="OrthoDB" id="5586840at2"/>
<organism evidence="1 3">
    <name type="scientific">Paenibacillus barcinonensis</name>
    <dbReference type="NCBI Taxonomy" id="198119"/>
    <lineage>
        <taxon>Bacteria</taxon>
        <taxon>Bacillati</taxon>
        <taxon>Bacillota</taxon>
        <taxon>Bacilli</taxon>
        <taxon>Bacillales</taxon>
        <taxon>Paenibacillaceae</taxon>
        <taxon>Paenibacillus</taxon>
    </lineage>
</organism>
<keyword evidence="4" id="KW-1185">Reference proteome</keyword>
<dbReference type="Proteomes" id="UP000509327">
    <property type="component" value="Chromosome"/>
</dbReference>
<gene>
    <name evidence="1" type="ORF">DFQ00_111101</name>
    <name evidence="2" type="ORF">HUB98_24735</name>
</gene>
<reference evidence="2 4" key="2">
    <citation type="submission" date="2020-06" db="EMBL/GenBank/DDBJ databases">
        <title>Complete genome of Paenibacillus barcinonensis KACC11450.</title>
        <authorList>
            <person name="Kim M."/>
            <person name="Park Y.-J."/>
            <person name="Shin J.-H."/>
        </authorList>
    </citation>
    <scope>NUCLEOTIDE SEQUENCE [LARGE SCALE GENOMIC DNA]</scope>
    <source>
        <strain evidence="2 4">KACC11450</strain>
    </source>
</reference>
<reference evidence="1 3" key="1">
    <citation type="submission" date="2018-06" db="EMBL/GenBank/DDBJ databases">
        <title>Genomic Encyclopedia of Type Strains, Phase III (KMG-III): the genomes of soil and plant-associated and newly described type strains.</title>
        <authorList>
            <person name="Whitman W."/>
        </authorList>
    </citation>
    <scope>NUCLEOTIDE SEQUENCE [LARGE SCALE GENOMIC DNA]</scope>
    <source>
        <strain evidence="1 3">CECT 7022</strain>
    </source>
</reference>
<accession>A0A2V4VSU7</accession>
<dbReference type="AlphaFoldDB" id="A0A2V4VSU7"/>
<dbReference type="InterPro" id="IPR053917">
    <property type="entry name" value="DUF6979"/>
</dbReference>